<evidence type="ECO:0000259" key="7">
    <source>
        <dbReference type="Pfam" id="PF02826"/>
    </source>
</evidence>
<dbReference type="AlphaFoldDB" id="A0AB39L3S5"/>
<evidence type="ECO:0000256" key="5">
    <source>
        <dbReference type="RuleBase" id="RU003719"/>
    </source>
</evidence>
<dbReference type="InterPro" id="IPR006140">
    <property type="entry name" value="D-isomer_DH_NAD-bd"/>
</dbReference>
<dbReference type="GO" id="GO:0051287">
    <property type="term" value="F:NAD binding"/>
    <property type="evidence" value="ECO:0007669"/>
    <property type="project" value="InterPro"/>
</dbReference>
<keyword evidence="4" id="KW-0520">NAD</keyword>
<gene>
    <name evidence="8" type="ORF">AB5L97_00320</name>
</gene>
<dbReference type="PANTHER" id="PTHR42789:SF1">
    <property type="entry name" value="D-ISOMER SPECIFIC 2-HYDROXYACID DEHYDROGENASE FAMILY PROTEIN (AFU_ORTHOLOGUE AFUA_6G10090)"/>
    <property type="match status" value="1"/>
</dbReference>
<dbReference type="InterPro" id="IPR050857">
    <property type="entry name" value="D-2-hydroxyacid_DH"/>
</dbReference>
<dbReference type="InterPro" id="IPR029752">
    <property type="entry name" value="D-isomer_DH_CS1"/>
</dbReference>
<evidence type="ECO:0000313" key="8">
    <source>
        <dbReference type="EMBL" id="XDP45508.1"/>
    </source>
</evidence>
<dbReference type="PROSITE" id="PS00670">
    <property type="entry name" value="D_2_HYDROXYACID_DH_2"/>
    <property type="match status" value="1"/>
</dbReference>
<sequence length="324" mass="34317">MSPTSEPQTSRHEPVAHATAPQTIVALGPLEPALVEPLLSAHQRLVLEPREEDLAVADAAIVRAAYTVDRALLDRMPVLKVLARTGVGTDLVDVAEAARRGIPVVITPGSNTAAVAEGVFAHLLALVKRIRPLTALVREGRWDERDAGAVGDLDGFTLGIVGYGRIGRRVERIAQAFDLRVVAFDPYVDVPEAIRADTLDDLVAASDFVTLHVPLTPENTNLIDARKLALLRPGSALINCSRGGLVDLDAAHAALGAGTLAGLGLDVFDPEPPAHHPVFDHENVTLTPHLMGFTRQGMAHTVRDAVQGALDVLAGRTPPAVARP</sequence>
<dbReference type="InterPro" id="IPR036291">
    <property type="entry name" value="NAD(P)-bd_dom_sf"/>
</dbReference>
<dbReference type="PANTHER" id="PTHR42789">
    <property type="entry name" value="D-ISOMER SPECIFIC 2-HYDROXYACID DEHYDROGENASE FAMILY PROTEIN (AFU_ORTHOLOGUE AFUA_6G10090)"/>
    <property type="match status" value="1"/>
</dbReference>
<dbReference type="PROSITE" id="PS00065">
    <property type="entry name" value="D_2_HYDROXYACID_DH_1"/>
    <property type="match status" value="1"/>
</dbReference>
<dbReference type="Pfam" id="PF00389">
    <property type="entry name" value="2-Hacid_dh"/>
    <property type="match status" value="1"/>
</dbReference>
<dbReference type="Gene3D" id="3.40.50.720">
    <property type="entry name" value="NAD(P)-binding Rossmann-like Domain"/>
    <property type="match status" value="2"/>
</dbReference>
<dbReference type="Pfam" id="PF02826">
    <property type="entry name" value="2-Hacid_dh_C"/>
    <property type="match status" value="1"/>
</dbReference>
<dbReference type="KEGG" id="spue:AB5L97_00320"/>
<evidence type="ECO:0000256" key="4">
    <source>
        <dbReference type="ARBA" id="ARBA00023027"/>
    </source>
</evidence>
<feature type="domain" description="D-isomer specific 2-hydroxyacid dehydrogenase NAD-binding" evidence="7">
    <location>
        <begin position="120"/>
        <end position="290"/>
    </location>
</feature>
<name>A0AB39L3S5_9MICC</name>
<dbReference type="SUPFAM" id="SSF52283">
    <property type="entry name" value="Formate/glycerate dehydrogenase catalytic domain-like"/>
    <property type="match status" value="1"/>
</dbReference>
<dbReference type="InterPro" id="IPR029753">
    <property type="entry name" value="D-isomer_DH_CS"/>
</dbReference>
<keyword evidence="3 5" id="KW-0560">Oxidoreductase</keyword>
<evidence type="ECO:0000259" key="6">
    <source>
        <dbReference type="Pfam" id="PF00389"/>
    </source>
</evidence>
<organism evidence="8">
    <name type="scientific">Sinomonas puerhi</name>
    <dbReference type="NCBI Taxonomy" id="3238584"/>
    <lineage>
        <taxon>Bacteria</taxon>
        <taxon>Bacillati</taxon>
        <taxon>Actinomycetota</taxon>
        <taxon>Actinomycetes</taxon>
        <taxon>Micrococcales</taxon>
        <taxon>Micrococcaceae</taxon>
        <taxon>Sinomonas</taxon>
    </lineage>
</organism>
<dbReference type="GO" id="GO:0008652">
    <property type="term" value="P:amino acid biosynthetic process"/>
    <property type="evidence" value="ECO:0007669"/>
    <property type="project" value="UniProtKB-KW"/>
</dbReference>
<dbReference type="SUPFAM" id="SSF51735">
    <property type="entry name" value="NAD(P)-binding Rossmann-fold domains"/>
    <property type="match status" value="1"/>
</dbReference>
<dbReference type="RefSeq" id="WP_369046025.1">
    <property type="nucleotide sequence ID" value="NZ_CP163302.1"/>
</dbReference>
<evidence type="ECO:0000256" key="2">
    <source>
        <dbReference type="ARBA" id="ARBA00022605"/>
    </source>
</evidence>
<keyword evidence="2" id="KW-0028">Amino-acid biosynthesis</keyword>
<proteinExistence type="inferred from homology"/>
<feature type="domain" description="D-isomer specific 2-hydroxyacid dehydrogenase catalytic" evidence="6">
    <location>
        <begin position="52"/>
        <end position="321"/>
    </location>
</feature>
<dbReference type="GO" id="GO:0016616">
    <property type="term" value="F:oxidoreductase activity, acting on the CH-OH group of donors, NAD or NADP as acceptor"/>
    <property type="evidence" value="ECO:0007669"/>
    <property type="project" value="InterPro"/>
</dbReference>
<accession>A0AB39L3S5</accession>
<comment type="similarity">
    <text evidence="1 5">Belongs to the D-isomer specific 2-hydroxyacid dehydrogenase family.</text>
</comment>
<evidence type="ECO:0000256" key="1">
    <source>
        <dbReference type="ARBA" id="ARBA00005854"/>
    </source>
</evidence>
<dbReference type="EMBL" id="CP163302">
    <property type="protein sequence ID" value="XDP45508.1"/>
    <property type="molecule type" value="Genomic_DNA"/>
</dbReference>
<reference evidence="8" key="1">
    <citation type="submission" date="2024-07" db="EMBL/GenBank/DDBJ databases">
        <authorList>
            <person name="fu j."/>
        </authorList>
    </citation>
    <scope>NUCLEOTIDE SEQUENCE</scope>
    <source>
        <strain evidence="8">P10A9</strain>
    </source>
</reference>
<dbReference type="InterPro" id="IPR006139">
    <property type="entry name" value="D-isomer_2_OHA_DH_cat_dom"/>
</dbReference>
<protein>
    <submittedName>
        <fullName evidence="8">NAD(P)-dependent oxidoreductase</fullName>
    </submittedName>
</protein>
<evidence type="ECO:0000256" key="3">
    <source>
        <dbReference type="ARBA" id="ARBA00023002"/>
    </source>
</evidence>